<keyword evidence="2" id="KW-0732">Signal</keyword>
<dbReference type="InterPro" id="IPR006059">
    <property type="entry name" value="SBP"/>
</dbReference>
<dbReference type="SUPFAM" id="SSF88659">
    <property type="entry name" value="Sigma3 and sigma4 domains of RNA polymerase sigma factors"/>
    <property type="match status" value="1"/>
</dbReference>
<dbReference type="GO" id="GO:0016987">
    <property type="term" value="F:sigma factor activity"/>
    <property type="evidence" value="ECO:0007669"/>
    <property type="project" value="InterPro"/>
</dbReference>
<dbReference type="Pfam" id="PF04542">
    <property type="entry name" value="Sigma70_r2"/>
    <property type="match status" value="1"/>
</dbReference>
<dbReference type="InterPro" id="IPR036388">
    <property type="entry name" value="WH-like_DNA-bd_sf"/>
</dbReference>
<dbReference type="SUPFAM" id="SSF88946">
    <property type="entry name" value="Sigma2 domain of RNA polymerase sigma factors"/>
    <property type="match status" value="1"/>
</dbReference>
<dbReference type="InterPro" id="IPR013325">
    <property type="entry name" value="RNA_pol_sigma_r2"/>
</dbReference>
<proteinExistence type="predicted"/>
<evidence type="ECO:0000256" key="5">
    <source>
        <dbReference type="ARBA" id="ARBA00023288"/>
    </source>
</evidence>
<evidence type="ECO:0000259" key="6">
    <source>
        <dbReference type="Pfam" id="PF04542"/>
    </source>
</evidence>
<evidence type="ECO:0000313" key="9">
    <source>
        <dbReference type="Proteomes" id="UP000282311"/>
    </source>
</evidence>
<dbReference type="InterPro" id="IPR013324">
    <property type="entry name" value="RNA_pol_sigma_r3/r4-like"/>
</dbReference>
<keyword evidence="9" id="KW-1185">Reference proteome</keyword>
<keyword evidence="4" id="KW-0564">Palmitate</keyword>
<dbReference type="InterPro" id="IPR050490">
    <property type="entry name" value="Bact_solute-bd_prot1"/>
</dbReference>
<accession>A0A3B0AXZ5</accession>
<dbReference type="Gene3D" id="3.40.190.10">
    <property type="entry name" value="Periplasmic binding protein-like II"/>
    <property type="match status" value="1"/>
</dbReference>
<comment type="caution">
    <text evidence="8">The sequence shown here is derived from an EMBL/GenBank/DDBJ whole genome shotgun (WGS) entry which is preliminary data.</text>
</comment>
<dbReference type="GO" id="GO:0003677">
    <property type="term" value="F:DNA binding"/>
    <property type="evidence" value="ECO:0007669"/>
    <property type="project" value="InterPro"/>
</dbReference>
<dbReference type="PANTHER" id="PTHR43649">
    <property type="entry name" value="ARABINOSE-BINDING PROTEIN-RELATED"/>
    <property type="match status" value="1"/>
</dbReference>
<evidence type="ECO:0000256" key="1">
    <source>
        <dbReference type="ARBA" id="ARBA00022475"/>
    </source>
</evidence>
<dbReference type="EMBL" id="RBAH01000040">
    <property type="protein sequence ID" value="RKN64896.1"/>
    <property type="molecule type" value="Genomic_DNA"/>
</dbReference>
<dbReference type="PANTHER" id="PTHR43649:SF33">
    <property type="entry name" value="POLYGALACTURONAN_RHAMNOGALACTURONAN-BINDING PROTEIN YTCQ"/>
    <property type="match status" value="1"/>
</dbReference>
<gene>
    <name evidence="8" type="ORF">D7M11_33440</name>
</gene>
<evidence type="ECO:0000259" key="7">
    <source>
        <dbReference type="Pfam" id="PF08281"/>
    </source>
</evidence>
<dbReference type="NCBIfam" id="TIGR02937">
    <property type="entry name" value="sigma70-ECF"/>
    <property type="match status" value="1"/>
</dbReference>
<evidence type="ECO:0000256" key="4">
    <source>
        <dbReference type="ARBA" id="ARBA00023139"/>
    </source>
</evidence>
<dbReference type="Proteomes" id="UP000282311">
    <property type="component" value="Unassembled WGS sequence"/>
</dbReference>
<dbReference type="Pfam" id="PF01547">
    <property type="entry name" value="SBP_bac_1"/>
    <property type="match status" value="1"/>
</dbReference>
<dbReference type="InterPro" id="IPR007627">
    <property type="entry name" value="RNA_pol_sigma70_r2"/>
</dbReference>
<dbReference type="Pfam" id="PF08281">
    <property type="entry name" value="Sigma70_r4_2"/>
    <property type="match status" value="1"/>
</dbReference>
<dbReference type="GO" id="GO:0006352">
    <property type="term" value="P:DNA-templated transcription initiation"/>
    <property type="evidence" value="ECO:0007669"/>
    <property type="project" value="InterPro"/>
</dbReference>
<organism evidence="8 9">
    <name type="scientific">Paenibacillus ginsengarvi</name>
    <dbReference type="NCBI Taxonomy" id="400777"/>
    <lineage>
        <taxon>Bacteria</taxon>
        <taxon>Bacillati</taxon>
        <taxon>Bacillota</taxon>
        <taxon>Bacilli</taxon>
        <taxon>Bacillales</taxon>
        <taxon>Paenibacillaceae</taxon>
        <taxon>Paenibacillus</taxon>
    </lineage>
</organism>
<sequence>MDEQVVKRAADGDTEAFRQVVEHYSNAVYGAAYGMIGDFHTAQDLTQEVFWRSFKSLPQLKETAAVGGWLYQITRNVCLDHLRKLRRQPVPLQETAAIADSRYEEAYRSQQIHSDVRDALQTLEEENRTAIVLQMYGYSMEEIGSFLGLSIKAVDSRLRRIRVRLKRELMDAMDKAVSRNRLDAPVFAKKVVGAFLFPKMLRFPNPQISDELMEQVKRRFEAGHPGMTLHIHTVRNYHDKLRKYMADGEAPDLILMNSARGIEYDRLGYLADLRPYMQRDGVAAEHFVKPFADLLTVDNKVIGVPLAGATMAVFFNKAWFDRAALPYPEAEWTWETFAETAQTLMASQGDPKMWKYGASIYYHTNILEPIVLSKGGRFISPDGTRLKGYLDSPQTIAALQWVAELIHIKKAAAPMADYGFRRLFREGKIGMIVDYIDALHGIANMEEPFGCAPMPKFAEGIRVNVAGAGGIGISSRAAFPEYAWSFLKQMLLERSELSEQHAAAEIAGTRALIQQLGQTDDPIRKVFVNELQYAVPSAGATNVFWNSYFSGAVNERLLAIVKNNEDVEETLQWAAETIDSNLDSLSRLRA</sequence>
<evidence type="ECO:0000256" key="2">
    <source>
        <dbReference type="ARBA" id="ARBA00022729"/>
    </source>
</evidence>
<reference evidence="8 9" key="1">
    <citation type="journal article" date="2007" name="Int. J. Syst. Evol. Microbiol.">
        <title>Paenibacillus ginsengarvi sp. nov., isolated from soil from ginseng cultivation.</title>
        <authorList>
            <person name="Yoon M.H."/>
            <person name="Ten L.N."/>
            <person name="Im W.T."/>
        </authorList>
    </citation>
    <scope>NUCLEOTIDE SEQUENCE [LARGE SCALE GENOMIC DNA]</scope>
    <source>
        <strain evidence="8 9">KCTC 13059</strain>
    </source>
</reference>
<keyword evidence="5" id="KW-0449">Lipoprotein</keyword>
<protein>
    <submittedName>
        <fullName evidence="8">Extracellular solute-binding protein</fullName>
    </submittedName>
</protein>
<dbReference type="SUPFAM" id="SSF53850">
    <property type="entry name" value="Periplasmic binding protein-like II"/>
    <property type="match status" value="1"/>
</dbReference>
<dbReference type="InterPro" id="IPR014284">
    <property type="entry name" value="RNA_pol_sigma-70_dom"/>
</dbReference>
<name>A0A3B0AXZ5_9BACL</name>
<evidence type="ECO:0000256" key="3">
    <source>
        <dbReference type="ARBA" id="ARBA00023136"/>
    </source>
</evidence>
<dbReference type="CDD" id="cd06171">
    <property type="entry name" value="Sigma70_r4"/>
    <property type="match status" value="1"/>
</dbReference>
<dbReference type="InterPro" id="IPR013249">
    <property type="entry name" value="RNA_pol_sigma70_r4_t2"/>
</dbReference>
<dbReference type="Gene3D" id="1.10.10.10">
    <property type="entry name" value="Winged helix-like DNA-binding domain superfamily/Winged helix DNA-binding domain"/>
    <property type="match status" value="1"/>
</dbReference>
<evidence type="ECO:0000313" key="8">
    <source>
        <dbReference type="EMBL" id="RKN64896.1"/>
    </source>
</evidence>
<feature type="domain" description="RNA polymerase sigma factor 70 region 4 type 2" evidence="7">
    <location>
        <begin position="115"/>
        <end position="165"/>
    </location>
</feature>
<dbReference type="AlphaFoldDB" id="A0A3B0AXZ5"/>
<feature type="domain" description="RNA polymerase sigma-70 region 2" evidence="6">
    <location>
        <begin position="21"/>
        <end position="87"/>
    </location>
</feature>
<keyword evidence="1" id="KW-1003">Cell membrane</keyword>
<keyword evidence="3" id="KW-0472">Membrane</keyword>
<dbReference type="Gene3D" id="1.10.1740.10">
    <property type="match status" value="1"/>
</dbReference>